<proteinExistence type="predicted"/>
<evidence type="ECO:0000313" key="2">
    <source>
        <dbReference type="EMBL" id="KAF0709953.1"/>
    </source>
</evidence>
<comment type="caution">
    <text evidence="2">The sequence shown here is derived from an EMBL/GenBank/DDBJ whole genome shotgun (WGS) entry which is preliminary data.</text>
</comment>
<dbReference type="EMBL" id="VUJU01011786">
    <property type="protein sequence ID" value="KAF0709953.1"/>
    <property type="molecule type" value="Genomic_DNA"/>
</dbReference>
<dbReference type="OrthoDB" id="6627902at2759"/>
<organism evidence="2 3">
    <name type="scientific">Aphis craccivora</name>
    <name type="common">Cowpea aphid</name>
    <dbReference type="NCBI Taxonomy" id="307492"/>
    <lineage>
        <taxon>Eukaryota</taxon>
        <taxon>Metazoa</taxon>
        <taxon>Ecdysozoa</taxon>
        <taxon>Arthropoda</taxon>
        <taxon>Hexapoda</taxon>
        <taxon>Insecta</taxon>
        <taxon>Pterygota</taxon>
        <taxon>Neoptera</taxon>
        <taxon>Paraneoptera</taxon>
        <taxon>Hemiptera</taxon>
        <taxon>Sternorrhyncha</taxon>
        <taxon>Aphidomorpha</taxon>
        <taxon>Aphidoidea</taxon>
        <taxon>Aphididae</taxon>
        <taxon>Aphidini</taxon>
        <taxon>Aphis</taxon>
        <taxon>Aphis</taxon>
    </lineage>
</organism>
<dbReference type="AlphaFoldDB" id="A0A6G0VX09"/>
<feature type="compositionally biased region" description="Basic and acidic residues" evidence="1">
    <location>
        <begin position="65"/>
        <end position="74"/>
    </location>
</feature>
<evidence type="ECO:0000313" key="3">
    <source>
        <dbReference type="Proteomes" id="UP000478052"/>
    </source>
</evidence>
<reference evidence="2 3" key="1">
    <citation type="submission" date="2019-08" db="EMBL/GenBank/DDBJ databases">
        <title>Whole genome of Aphis craccivora.</title>
        <authorList>
            <person name="Voronova N.V."/>
            <person name="Shulinski R.S."/>
            <person name="Bandarenka Y.V."/>
            <person name="Zhorov D.G."/>
            <person name="Warner D."/>
        </authorList>
    </citation>
    <scope>NUCLEOTIDE SEQUENCE [LARGE SCALE GENOMIC DNA]</scope>
    <source>
        <strain evidence="2">180601</strain>
        <tissue evidence="2">Whole Body</tissue>
    </source>
</reference>
<sequence>DATARTRANLRRPEKVAALRTIRAYRTVSDDATFLLAGMTPVDLIAAENKGEGQNGATSSSGGKTTHEELHKKE</sequence>
<keyword evidence="3" id="KW-1185">Reference proteome</keyword>
<protein>
    <submittedName>
        <fullName evidence="2">Retrovirus-related Pol polyprotein from type-1 retrotransposable element R1</fullName>
    </submittedName>
</protein>
<feature type="region of interest" description="Disordered" evidence="1">
    <location>
        <begin position="48"/>
        <end position="74"/>
    </location>
</feature>
<dbReference type="Proteomes" id="UP000478052">
    <property type="component" value="Unassembled WGS sequence"/>
</dbReference>
<name>A0A6G0VX09_APHCR</name>
<feature type="non-terminal residue" evidence="2">
    <location>
        <position position="1"/>
    </location>
</feature>
<evidence type="ECO:0000256" key="1">
    <source>
        <dbReference type="SAM" id="MobiDB-lite"/>
    </source>
</evidence>
<gene>
    <name evidence="2" type="ORF">FWK35_00036978</name>
</gene>
<feature type="compositionally biased region" description="Polar residues" evidence="1">
    <location>
        <begin position="55"/>
        <end position="64"/>
    </location>
</feature>
<feature type="non-terminal residue" evidence="2">
    <location>
        <position position="74"/>
    </location>
</feature>
<accession>A0A6G0VX09</accession>